<sequence length="72" mass="8780">MEKFSYLKTEEIVQNGVVLNHHTEKLKERQKLILKQKRECVRIRINNGVPLRRRTIRERENRKLSIFPAPHY</sequence>
<gene>
    <name evidence="1" type="ORF">CITCOLO1_LOCUS10032</name>
</gene>
<organism evidence="1 2">
    <name type="scientific">Citrullus colocynthis</name>
    <name type="common">colocynth</name>
    <dbReference type="NCBI Taxonomy" id="252529"/>
    <lineage>
        <taxon>Eukaryota</taxon>
        <taxon>Viridiplantae</taxon>
        <taxon>Streptophyta</taxon>
        <taxon>Embryophyta</taxon>
        <taxon>Tracheophyta</taxon>
        <taxon>Spermatophyta</taxon>
        <taxon>Magnoliopsida</taxon>
        <taxon>eudicotyledons</taxon>
        <taxon>Gunneridae</taxon>
        <taxon>Pentapetalae</taxon>
        <taxon>rosids</taxon>
        <taxon>fabids</taxon>
        <taxon>Cucurbitales</taxon>
        <taxon>Cucurbitaceae</taxon>
        <taxon>Benincaseae</taxon>
        <taxon>Citrullus</taxon>
    </lineage>
</organism>
<protein>
    <submittedName>
        <fullName evidence="1">Uncharacterized protein</fullName>
    </submittedName>
</protein>
<proteinExistence type="predicted"/>
<evidence type="ECO:0000313" key="1">
    <source>
        <dbReference type="EMBL" id="CAK9318077.1"/>
    </source>
</evidence>
<dbReference type="Proteomes" id="UP001642487">
    <property type="component" value="Chromosome 3"/>
</dbReference>
<dbReference type="EMBL" id="OZ021737">
    <property type="protein sequence ID" value="CAK9318077.1"/>
    <property type="molecule type" value="Genomic_DNA"/>
</dbReference>
<keyword evidence="2" id="KW-1185">Reference proteome</keyword>
<reference evidence="1 2" key="1">
    <citation type="submission" date="2024-03" db="EMBL/GenBank/DDBJ databases">
        <authorList>
            <person name="Gkanogiannis A."/>
            <person name="Becerra Lopez-Lavalle L."/>
        </authorList>
    </citation>
    <scope>NUCLEOTIDE SEQUENCE [LARGE SCALE GENOMIC DNA]</scope>
</reference>
<name>A0ABP0YC71_9ROSI</name>
<accession>A0ABP0YC71</accession>
<evidence type="ECO:0000313" key="2">
    <source>
        <dbReference type="Proteomes" id="UP001642487"/>
    </source>
</evidence>